<feature type="domain" description="Tc1-like transposase DDE" evidence="2">
    <location>
        <begin position="146"/>
        <end position="283"/>
    </location>
</feature>
<evidence type="ECO:0000259" key="2">
    <source>
        <dbReference type="Pfam" id="PF13358"/>
    </source>
</evidence>
<reference evidence="3" key="2">
    <citation type="submission" date="2022-04" db="EMBL/GenBank/DDBJ databases">
        <authorList>
            <person name="Bromfield E.S.P."/>
            <person name="Cloutier S."/>
        </authorList>
    </citation>
    <scope>NUCLEOTIDE SEQUENCE</scope>
    <source>
        <strain evidence="3">1S5</strain>
    </source>
</reference>
<name>A0A8T5V3D6_9BRAD</name>
<accession>A0A8T5V3D6</accession>
<dbReference type="PANTHER" id="PTHR46564">
    <property type="entry name" value="TRANSPOSASE"/>
    <property type="match status" value="1"/>
</dbReference>
<evidence type="ECO:0000313" key="3">
    <source>
        <dbReference type="EMBL" id="UPT84904.1"/>
    </source>
</evidence>
<sequence length="315" mass="34930">MARALSVDLRQRVVAAIDGGMSCRQAAERFGVSAASAIRWRGRLKKVGDIVPKRQGGDRKSQRIEAHSQLILEAVTARPDITLAELRELLKRHGISTGIASLWRFFQRRKITLKKKTAHAAEQRRGDINAAREEWFEGQIDLDPERLVFIDETSANTKMARRYGRSPRGERCRAAIPHGHWKTTTFTAGLRSDGLIAPLVLDGPMDGDAFLAYVEQLLAPSLRPGDTVIMDNLPAHKVHGVREAIQAVGASLLYLPPYSPDFNPIEMAFSKLKALLRAAAARTMPDLWQAIANALKRFSPEECQNYLVAAGYDAT</sequence>
<dbReference type="SUPFAM" id="SSF46689">
    <property type="entry name" value="Homeodomain-like"/>
    <property type="match status" value="1"/>
</dbReference>
<dbReference type="EMBL" id="CP096255">
    <property type="protein sequence ID" value="UPT90742.1"/>
    <property type="molecule type" value="Genomic_DNA"/>
</dbReference>
<protein>
    <submittedName>
        <fullName evidence="3">IS630 family transposase</fullName>
    </submittedName>
</protein>
<feature type="domain" description="Transposase Synechocystis PCC 6803" evidence="1">
    <location>
        <begin position="4"/>
        <end position="122"/>
    </location>
</feature>
<dbReference type="GO" id="GO:0003676">
    <property type="term" value="F:nucleic acid binding"/>
    <property type="evidence" value="ECO:0007669"/>
    <property type="project" value="InterPro"/>
</dbReference>
<evidence type="ECO:0000313" key="4">
    <source>
        <dbReference type="EMBL" id="UPT90742.1"/>
    </source>
</evidence>
<dbReference type="InterPro" id="IPR047655">
    <property type="entry name" value="Transpos_IS630-like"/>
</dbReference>
<dbReference type="InterPro" id="IPR036397">
    <property type="entry name" value="RNaseH_sf"/>
</dbReference>
<dbReference type="NCBIfam" id="NF033545">
    <property type="entry name" value="transpos_IS630"/>
    <property type="match status" value="1"/>
</dbReference>
<gene>
    <name evidence="4" type="ORF">HAP41_0000018510</name>
    <name evidence="3" type="ORF">HAP41_0000031835</name>
</gene>
<dbReference type="Pfam" id="PF01710">
    <property type="entry name" value="HTH_Tnp_IS630"/>
    <property type="match status" value="1"/>
</dbReference>
<dbReference type="Pfam" id="PF13358">
    <property type="entry name" value="DDE_3"/>
    <property type="match status" value="1"/>
</dbReference>
<dbReference type="InterPro" id="IPR038717">
    <property type="entry name" value="Tc1-like_DDE_dom"/>
</dbReference>
<evidence type="ECO:0000259" key="1">
    <source>
        <dbReference type="Pfam" id="PF01710"/>
    </source>
</evidence>
<reference evidence="3" key="1">
    <citation type="journal article" date="2017" name="Syst. Appl. Microbiol.">
        <title>Soybeans inoculated with root zone soils of Canadian native legumes harbour diverse and novel Bradyrhizobium spp. that possess agricultural potential.</title>
        <authorList>
            <person name="Bromfield E.S.P."/>
            <person name="Cloutier S."/>
            <person name="Tambong J.T."/>
            <person name="Tran Thi T.V."/>
        </authorList>
    </citation>
    <scope>NUCLEOTIDE SEQUENCE</scope>
    <source>
        <strain evidence="3">1S5</strain>
    </source>
</reference>
<dbReference type="EMBL" id="CP096255">
    <property type="protein sequence ID" value="UPT84904.1"/>
    <property type="molecule type" value="Genomic_DNA"/>
</dbReference>
<dbReference type="Proteomes" id="UP000551709">
    <property type="component" value="Chromosome"/>
</dbReference>
<dbReference type="InterPro" id="IPR002622">
    <property type="entry name" value="Transposase_14"/>
</dbReference>
<dbReference type="AlphaFoldDB" id="A0A8T5V3D6"/>
<organism evidence="3 5">
    <name type="scientific">Bradyrhizobium barranii subsp. apii</name>
    <dbReference type="NCBI Taxonomy" id="2819348"/>
    <lineage>
        <taxon>Bacteria</taxon>
        <taxon>Pseudomonadati</taxon>
        <taxon>Pseudomonadota</taxon>
        <taxon>Alphaproteobacteria</taxon>
        <taxon>Hyphomicrobiales</taxon>
        <taxon>Nitrobacteraceae</taxon>
        <taxon>Bradyrhizobium</taxon>
        <taxon>Bradyrhizobium barranii</taxon>
    </lineage>
</organism>
<dbReference type="RefSeq" id="WP_166091987.1">
    <property type="nucleotide sequence ID" value="NZ_CP096255.1"/>
</dbReference>
<proteinExistence type="predicted"/>
<dbReference type="InterPro" id="IPR009057">
    <property type="entry name" value="Homeodomain-like_sf"/>
</dbReference>
<dbReference type="PANTHER" id="PTHR46564:SF1">
    <property type="entry name" value="TRANSPOSASE"/>
    <property type="match status" value="1"/>
</dbReference>
<dbReference type="Gene3D" id="3.30.420.10">
    <property type="entry name" value="Ribonuclease H-like superfamily/Ribonuclease H"/>
    <property type="match status" value="1"/>
</dbReference>
<evidence type="ECO:0000313" key="5">
    <source>
        <dbReference type="Proteomes" id="UP000551709"/>
    </source>
</evidence>